<dbReference type="SUPFAM" id="SSF55418">
    <property type="entry name" value="eIF4e-like"/>
    <property type="match status" value="1"/>
</dbReference>
<evidence type="ECO:0000256" key="4">
    <source>
        <dbReference type="ARBA" id="ARBA00022884"/>
    </source>
</evidence>
<geneLocation type="mitochondrion" evidence="9"/>
<dbReference type="OMA" id="DIEFAFH"/>
<evidence type="ECO:0000256" key="6">
    <source>
        <dbReference type="RuleBase" id="RU004374"/>
    </source>
</evidence>
<gene>
    <name evidence="8" type="ORF">PBRA_004647</name>
    <name evidence="9" type="ORF">PLBR_LOCUS710</name>
</gene>
<proteinExistence type="inferred from homology"/>
<keyword evidence="9" id="KW-0496">Mitochondrion</keyword>
<evidence type="ECO:0000313" key="9">
    <source>
        <dbReference type="EMBL" id="SPQ93495.1"/>
    </source>
</evidence>
<comment type="similarity">
    <text evidence="1 6">Belongs to the eukaryotic initiation factor 4E family.</text>
</comment>
<dbReference type="Proteomes" id="UP000290189">
    <property type="component" value="Unassembled WGS sequence"/>
</dbReference>
<dbReference type="Gene3D" id="3.30.760.10">
    <property type="entry name" value="RNA Cap, Translation Initiation Factor Eif4e"/>
    <property type="match status" value="1"/>
</dbReference>
<dbReference type="InterPro" id="IPR023398">
    <property type="entry name" value="TIF_eIF4e-like"/>
</dbReference>
<dbReference type="GO" id="GO:0000340">
    <property type="term" value="F:RNA 7-methylguanosine cap binding"/>
    <property type="evidence" value="ECO:0007669"/>
    <property type="project" value="TreeGrafter"/>
</dbReference>
<keyword evidence="3" id="KW-0810">Translation regulation</keyword>
<keyword evidence="7" id="KW-0732">Signal</keyword>
<accession>A0A0G4ILG7</accession>
<evidence type="ECO:0000256" key="5">
    <source>
        <dbReference type="ARBA" id="ARBA00022917"/>
    </source>
</evidence>
<dbReference type="GO" id="GO:0006417">
    <property type="term" value="P:regulation of translation"/>
    <property type="evidence" value="ECO:0007669"/>
    <property type="project" value="UniProtKB-KW"/>
</dbReference>
<protein>
    <recommendedName>
        <fullName evidence="12">Eukaryotic translation initiation factor 4E</fullName>
    </recommendedName>
</protein>
<dbReference type="EMBL" id="OVEO01000001">
    <property type="protein sequence ID" value="SPQ93495.1"/>
    <property type="molecule type" value="Genomic_DNA"/>
</dbReference>
<feature type="chain" id="PRO_5036293134" description="Eukaryotic translation initiation factor 4E" evidence="7">
    <location>
        <begin position="20"/>
        <end position="184"/>
    </location>
</feature>
<keyword evidence="5 6" id="KW-0648">Protein biosynthesis</keyword>
<evidence type="ECO:0000256" key="7">
    <source>
        <dbReference type="SAM" id="SignalP"/>
    </source>
</evidence>
<evidence type="ECO:0000256" key="3">
    <source>
        <dbReference type="ARBA" id="ARBA00022845"/>
    </source>
</evidence>
<name>A0A0G4ILG7_PLABS</name>
<evidence type="ECO:0008006" key="12">
    <source>
        <dbReference type="Google" id="ProtNLM"/>
    </source>
</evidence>
<evidence type="ECO:0000256" key="2">
    <source>
        <dbReference type="ARBA" id="ARBA00022540"/>
    </source>
</evidence>
<dbReference type="STRING" id="37360.A0A0G4ILG7"/>
<dbReference type="PANTHER" id="PTHR11960:SF8">
    <property type="entry name" value="EUKARYOTIC TRANSLATION INITIATION FACTOR 4E1-RELATED"/>
    <property type="match status" value="1"/>
</dbReference>
<dbReference type="OrthoDB" id="590761at2759"/>
<reference evidence="9 11" key="2">
    <citation type="submission" date="2018-03" db="EMBL/GenBank/DDBJ databases">
        <authorList>
            <person name="Fogelqvist J."/>
        </authorList>
    </citation>
    <scope>NUCLEOTIDE SEQUENCE [LARGE SCALE GENOMIC DNA]</scope>
</reference>
<reference evidence="8 10" key="1">
    <citation type="submission" date="2015-02" db="EMBL/GenBank/DDBJ databases">
        <authorList>
            <person name="Chooi Y.-H."/>
        </authorList>
    </citation>
    <scope>NUCLEOTIDE SEQUENCE [LARGE SCALE GENOMIC DNA]</scope>
    <source>
        <strain evidence="8">E3</strain>
    </source>
</reference>
<feature type="signal peptide" evidence="7">
    <location>
        <begin position="1"/>
        <end position="19"/>
    </location>
</feature>
<dbReference type="Proteomes" id="UP000039324">
    <property type="component" value="Unassembled WGS sequence"/>
</dbReference>
<keyword evidence="4 6" id="KW-0694">RNA-binding</keyword>
<keyword evidence="10" id="KW-1185">Reference proteome</keyword>
<evidence type="ECO:0000313" key="10">
    <source>
        <dbReference type="Proteomes" id="UP000039324"/>
    </source>
</evidence>
<organism evidence="8 10">
    <name type="scientific">Plasmodiophora brassicae</name>
    <name type="common">Clubroot disease agent</name>
    <dbReference type="NCBI Taxonomy" id="37360"/>
    <lineage>
        <taxon>Eukaryota</taxon>
        <taxon>Sar</taxon>
        <taxon>Rhizaria</taxon>
        <taxon>Endomyxa</taxon>
        <taxon>Phytomyxea</taxon>
        <taxon>Plasmodiophorida</taxon>
        <taxon>Plasmodiophoridae</taxon>
        <taxon>Plasmodiophora</taxon>
    </lineage>
</organism>
<dbReference type="EMBL" id="CDSF01000046">
    <property type="protein sequence ID" value="CEO95957.1"/>
    <property type="molecule type" value="Genomic_DNA"/>
</dbReference>
<dbReference type="PANTHER" id="PTHR11960">
    <property type="entry name" value="EUKARYOTIC TRANSLATION INITIATION FACTOR 4E RELATED"/>
    <property type="match status" value="1"/>
</dbReference>
<keyword evidence="2 6" id="KW-0396">Initiation factor</keyword>
<evidence type="ECO:0000313" key="11">
    <source>
        <dbReference type="Proteomes" id="UP000290189"/>
    </source>
</evidence>
<sequence length="184" mass="21162">MSMMLLSQWTLWLTKQYCGPPISEQVWQMLTRKVAVFDSVEGFWGVMNHVKLPLEMRHDKLKYYLFKSDIEPVWEHEANASGGQWTIESNETSDDHWIALACVVIGEDFEFSEHICGVGSSAAKGELLLTIWVKDASDWAACNGVRRAIHDALKFSDTSTTWRFRKHFPNRPYVPSSFSPHPRV</sequence>
<dbReference type="InterPro" id="IPR001040">
    <property type="entry name" value="TIF_eIF_4E"/>
</dbReference>
<dbReference type="Pfam" id="PF01652">
    <property type="entry name" value="IF4E"/>
    <property type="match status" value="1"/>
</dbReference>
<dbReference type="AlphaFoldDB" id="A0A0G4ILG7"/>
<dbReference type="GO" id="GO:0016281">
    <property type="term" value="C:eukaryotic translation initiation factor 4F complex"/>
    <property type="evidence" value="ECO:0007669"/>
    <property type="project" value="TreeGrafter"/>
</dbReference>
<evidence type="ECO:0000313" key="8">
    <source>
        <dbReference type="EMBL" id="CEO95957.1"/>
    </source>
</evidence>
<dbReference type="GO" id="GO:0003743">
    <property type="term" value="F:translation initiation factor activity"/>
    <property type="evidence" value="ECO:0007669"/>
    <property type="project" value="UniProtKB-KW"/>
</dbReference>
<evidence type="ECO:0000256" key="1">
    <source>
        <dbReference type="ARBA" id="ARBA00009860"/>
    </source>
</evidence>